<dbReference type="PROSITE" id="PS50011">
    <property type="entry name" value="PROTEIN_KINASE_DOM"/>
    <property type="match status" value="1"/>
</dbReference>
<keyword evidence="4" id="KW-0808">Transferase</keyword>
<feature type="non-terminal residue" evidence="17">
    <location>
        <position position="1"/>
    </location>
</feature>
<dbReference type="PROSITE" id="PS00018">
    <property type="entry name" value="EF_HAND_1"/>
    <property type="match status" value="2"/>
</dbReference>
<keyword evidence="6 13" id="KW-0547">Nucleotide-binding</keyword>
<comment type="similarity">
    <text evidence="2">Belongs to the protein kinase superfamily. NEK Ser/Thr protein kinase family. NIMA subfamily.</text>
</comment>
<dbReference type="PROSITE" id="PS00107">
    <property type="entry name" value="PROTEIN_KINASE_ATP"/>
    <property type="match status" value="1"/>
</dbReference>
<accession>A0A813L1U0</accession>
<dbReference type="Gene3D" id="3.90.550.10">
    <property type="entry name" value="Spore Coat Polysaccharide Biosynthesis Protein SpsA, Chain A"/>
    <property type="match status" value="1"/>
</dbReference>
<dbReference type="EMBL" id="CAJNNW010033181">
    <property type="protein sequence ID" value="CAE8717579.1"/>
    <property type="molecule type" value="Genomic_DNA"/>
</dbReference>
<comment type="similarity">
    <text evidence="12">Belongs to the protein kinase superfamily. Ser/Thr protein kinase family. CDPK subfamily.</text>
</comment>
<feature type="domain" description="EF-hand" evidence="16">
    <location>
        <begin position="916"/>
        <end position="951"/>
    </location>
</feature>
<evidence type="ECO:0000256" key="10">
    <source>
        <dbReference type="ARBA" id="ARBA00023034"/>
    </source>
</evidence>
<dbReference type="Gene3D" id="1.10.510.10">
    <property type="entry name" value="Transferase(Phosphotransferase) domain 1"/>
    <property type="match status" value="1"/>
</dbReference>
<dbReference type="SMART" id="SM00458">
    <property type="entry name" value="RICIN"/>
    <property type="match status" value="2"/>
</dbReference>
<dbReference type="Pfam" id="PF13499">
    <property type="entry name" value="EF-hand_7"/>
    <property type="match status" value="1"/>
</dbReference>
<feature type="compositionally biased region" description="Low complexity" evidence="14">
    <location>
        <begin position="1152"/>
        <end position="1163"/>
    </location>
</feature>
<dbReference type="InterPro" id="IPR027791">
    <property type="entry name" value="Galactosyl_T_C"/>
</dbReference>
<evidence type="ECO:0000256" key="12">
    <source>
        <dbReference type="ARBA" id="ARBA00024334"/>
    </source>
</evidence>
<evidence type="ECO:0008006" key="19">
    <source>
        <dbReference type="Google" id="ProtNLM"/>
    </source>
</evidence>
<dbReference type="SMART" id="SM00220">
    <property type="entry name" value="S_TKc"/>
    <property type="match status" value="1"/>
</dbReference>
<evidence type="ECO:0000256" key="3">
    <source>
        <dbReference type="ARBA" id="ARBA00022527"/>
    </source>
</evidence>
<dbReference type="Gene3D" id="3.30.200.20">
    <property type="entry name" value="Phosphorylase Kinase, domain 1"/>
    <property type="match status" value="1"/>
</dbReference>
<dbReference type="Gene3D" id="3.90.228.10">
    <property type="match status" value="1"/>
</dbReference>
<dbReference type="GO" id="GO:0004653">
    <property type="term" value="F:polypeptide N-acetylgalactosaminyltransferase activity"/>
    <property type="evidence" value="ECO:0007669"/>
    <property type="project" value="TreeGrafter"/>
</dbReference>
<evidence type="ECO:0000256" key="5">
    <source>
        <dbReference type="ARBA" id="ARBA00022734"/>
    </source>
</evidence>
<dbReference type="GO" id="GO:0000139">
    <property type="term" value="C:Golgi membrane"/>
    <property type="evidence" value="ECO:0007669"/>
    <property type="project" value="UniProtKB-SubCell"/>
</dbReference>
<dbReference type="Pfam" id="PF00535">
    <property type="entry name" value="Glycos_transf_2"/>
    <property type="match status" value="1"/>
</dbReference>
<dbReference type="SUPFAM" id="SSF47473">
    <property type="entry name" value="EF-hand"/>
    <property type="match status" value="1"/>
</dbReference>
<dbReference type="CDD" id="cd00051">
    <property type="entry name" value="EFh"/>
    <property type="match status" value="1"/>
</dbReference>
<evidence type="ECO:0000256" key="13">
    <source>
        <dbReference type="PROSITE-ProRule" id="PRU10141"/>
    </source>
</evidence>
<evidence type="ECO:0000313" key="18">
    <source>
        <dbReference type="Proteomes" id="UP000626109"/>
    </source>
</evidence>
<evidence type="ECO:0000256" key="11">
    <source>
        <dbReference type="ARBA" id="ARBA00023157"/>
    </source>
</evidence>
<feature type="binding site" evidence="13">
    <location>
        <position position="662"/>
    </location>
    <ligand>
        <name>ATP</name>
        <dbReference type="ChEBI" id="CHEBI:30616"/>
    </ligand>
</feature>
<dbReference type="CDD" id="cd08215">
    <property type="entry name" value="STKc_Nek"/>
    <property type="match status" value="1"/>
</dbReference>
<feature type="region of interest" description="Disordered" evidence="14">
    <location>
        <begin position="1150"/>
        <end position="1191"/>
    </location>
</feature>
<dbReference type="GO" id="GO:0005524">
    <property type="term" value="F:ATP binding"/>
    <property type="evidence" value="ECO:0007669"/>
    <property type="project" value="UniProtKB-UniRule"/>
</dbReference>
<dbReference type="InterPro" id="IPR002048">
    <property type="entry name" value="EF_hand_dom"/>
</dbReference>
<evidence type="ECO:0000259" key="16">
    <source>
        <dbReference type="PROSITE" id="PS50222"/>
    </source>
</evidence>
<dbReference type="PROSITE" id="PS50231">
    <property type="entry name" value="RICIN_B_LECTIN"/>
    <property type="match status" value="2"/>
</dbReference>
<dbReference type="InterPro" id="IPR018247">
    <property type="entry name" value="EF_Hand_1_Ca_BS"/>
</dbReference>
<dbReference type="Pfam" id="PF00652">
    <property type="entry name" value="Ricin_B_lectin"/>
    <property type="match status" value="2"/>
</dbReference>
<name>A0A813L1U0_POLGL</name>
<evidence type="ECO:0000256" key="8">
    <source>
        <dbReference type="ARBA" id="ARBA00022837"/>
    </source>
</evidence>
<evidence type="ECO:0000256" key="2">
    <source>
        <dbReference type="ARBA" id="ARBA00010886"/>
    </source>
</evidence>
<dbReference type="InterPro" id="IPR000772">
    <property type="entry name" value="Ricin_B_lectin"/>
</dbReference>
<dbReference type="InterPro" id="IPR011992">
    <property type="entry name" value="EF-hand-dom_pair"/>
</dbReference>
<sequence length="1485" mass="164454">THDSMFHQYGFNLKLSNDMGLLRTVPDLRNDACKARVSPPSEQMPKASVIIIFYNEPLSSLLRNVMGVLNRSPAELLGEVLLVDDHSSLEELSHLPEHLERLQQQLPPGKIRLVRRETHDGIVGARNRGAKEALYPIIVILDSHAEVTHGWLEPLVSRIHGDRTRVIVPNIVPIHIDTLAIEGGNTWPPLRGVFNWRLTFLIFMADPQVDLIELKELDALGLDKKSSAIKTPVMPGGLFAMDREYFFELGGYDPDIRYYGAEHVEMSFRVWMCGGSMEIAPCSHIGHIYREFDRFGVDKQLGGINIGAVLDANDARVAEVWMDDYQELFYKYRSVSDKAFPNLQDRHDLRKKLKCKSFDWFLKTVVRDLYVPELHALPGRLSTPGLKRCVDNSGQEAGPLHLQSCTRQESQKLEFTSAGYLQFAKHLEHMLRCIRTQTMSLVSCDQAPSWDLREGGEIVSQTRPNMCLDRGAAGSEQLDLQQCSGSARQTWNFKGSGTLAGPDFDNCVDNMQRTSGPAGLYVCHGGDTQQWKLDDDAKLRSASNDGACLGFIASIGIAPCTVEDVNFVWLKDQVLATDGGERLWRFRPSSSPTDCLEQHSDGKTLALSPCHDAGHERTTQQWSDFAKILLTHDYAAVKKIGEGSFGVTVLVEDKEGKKAVCKLVDVSRASSKETQEARREGRLLAQLKHPYIVRYRENFAERGWLGIVMEFCDGGDVTAQLEKCVKSRTRLPEQTIMRWFTQAMLALKYLHEKHILHRDLKPQNLFLTQANDLKVGDFGISKVMSCTAAFARSFVGTPYYLCPEVFQDKPYAWPADIWSMGCILYQLCALKVPFDAANIKELGKKITSAKIPTVPSEYSEGVREVCSDMMRRDPVKRPTADGVIRHAAVQVGVRALLGEAKCADKDEEKEDKEATKVRREVFEQFQQFDRNGDGVIDLHELSDVLRHLDAGVWTEERIDQVLKLADTNGDGRIQLEEFVHWMFGGVSDSSDLAKRLQETVQLANKALEDENLPSFCETLIGLRQAVDLGCLRVSPPEASVKCCDSLAWLALGSRDLLEQASDSDLAFSAAQQMRAILLAVEQLLVDSRRRRLRRVGGVATRTAVKGVCFELADGGRMGRVIGGRLSDTDLSLLGARWQVLQEGESVLRIHGSSATPSAPSRAPSAERRPSKRVAGAPPRSRDGSRPPSPMPAEAVLPLCSGFVLSTNLGRQLEFGSRLAAGSKPSFSFEATDGEEIVEALFDAGSCTGVRRLPVAVSWSAEKVAELQTSFRSAAENVWSTLLLLSRRQGIQQGRFALLQAHQLGLPVDTPEDSAPDRAPPDHWDLTAMGGTGLGAVKVQARDSEKPRLQALINLAYHRTTARDPPSAQVPYGLELVEAFRLQNSRSWAAYVGRREAVLKEMLSAEDSGKMLADPTISAQMESIGATLDGEANCAWLFHGISAAAAQDASSTLFDISVADSEERGGLYGRGIYFTEHCDKVDKLIG</sequence>
<dbReference type="InterPro" id="IPR001173">
    <property type="entry name" value="Glyco_trans_2-like"/>
</dbReference>
<dbReference type="SUPFAM" id="SSF56399">
    <property type="entry name" value="ADP-ribosylation"/>
    <property type="match status" value="1"/>
</dbReference>
<keyword evidence="10" id="KW-0333">Golgi apparatus</keyword>
<dbReference type="FunFam" id="3.30.200.20:FF:000097">
    <property type="entry name" value="Probable serine/threonine-protein kinase nek1"/>
    <property type="match status" value="1"/>
</dbReference>
<feature type="non-terminal residue" evidence="17">
    <location>
        <position position="1485"/>
    </location>
</feature>
<dbReference type="Gene3D" id="1.10.238.10">
    <property type="entry name" value="EF-hand"/>
    <property type="match status" value="1"/>
</dbReference>
<keyword evidence="5" id="KW-0430">Lectin</keyword>
<keyword evidence="8" id="KW-0106">Calcium</keyword>
<reference evidence="17" key="1">
    <citation type="submission" date="2021-02" db="EMBL/GenBank/DDBJ databases">
        <authorList>
            <person name="Dougan E. K."/>
            <person name="Rhodes N."/>
            <person name="Thang M."/>
            <person name="Chan C."/>
        </authorList>
    </citation>
    <scope>NUCLEOTIDE SEQUENCE</scope>
</reference>
<dbReference type="GO" id="GO:0005509">
    <property type="term" value="F:calcium ion binding"/>
    <property type="evidence" value="ECO:0007669"/>
    <property type="project" value="InterPro"/>
</dbReference>
<evidence type="ECO:0000256" key="7">
    <source>
        <dbReference type="ARBA" id="ARBA00022777"/>
    </source>
</evidence>
<evidence type="ECO:0000256" key="4">
    <source>
        <dbReference type="ARBA" id="ARBA00022679"/>
    </source>
</evidence>
<dbReference type="InterPro" id="IPR029044">
    <property type="entry name" value="Nucleotide-diphossugar_trans"/>
</dbReference>
<dbReference type="GO" id="GO:0030246">
    <property type="term" value="F:carbohydrate binding"/>
    <property type="evidence" value="ECO:0007669"/>
    <property type="project" value="UniProtKB-KW"/>
</dbReference>
<dbReference type="SMART" id="SM00054">
    <property type="entry name" value="EFh"/>
    <property type="match status" value="2"/>
</dbReference>
<dbReference type="InterPro" id="IPR017441">
    <property type="entry name" value="Protein_kinase_ATP_BS"/>
</dbReference>
<dbReference type="PANTHER" id="PTHR11675:SF43">
    <property type="entry name" value="POLYPEPTIDE N-ACETYLGALACTOSAMINYLTRANSFERASE 1"/>
    <property type="match status" value="1"/>
</dbReference>
<dbReference type="InterPro" id="IPR008271">
    <property type="entry name" value="Ser/Thr_kinase_AS"/>
</dbReference>
<dbReference type="GO" id="GO:0006493">
    <property type="term" value="P:protein O-linked glycosylation"/>
    <property type="evidence" value="ECO:0007669"/>
    <property type="project" value="TreeGrafter"/>
</dbReference>
<dbReference type="Pfam" id="PF00069">
    <property type="entry name" value="Pkinase"/>
    <property type="match status" value="1"/>
</dbReference>
<protein>
    <recommendedName>
        <fullName evidence="19">Poly [ADP-ribose] polymerase</fullName>
    </recommendedName>
</protein>
<keyword evidence="9 13" id="KW-0067">ATP-binding</keyword>
<dbReference type="Gene3D" id="2.80.10.50">
    <property type="match status" value="2"/>
</dbReference>
<evidence type="ECO:0000313" key="17">
    <source>
        <dbReference type="EMBL" id="CAE8717579.1"/>
    </source>
</evidence>
<organism evidence="17 18">
    <name type="scientific">Polarella glacialis</name>
    <name type="common">Dinoflagellate</name>
    <dbReference type="NCBI Taxonomy" id="89957"/>
    <lineage>
        <taxon>Eukaryota</taxon>
        <taxon>Sar</taxon>
        <taxon>Alveolata</taxon>
        <taxon>Dinophyceae</taxon>
        <taxon>Suessiales</taxon>
        <taxon>Suessiaceae</taxon>
        <taxon>Polarella</taxon>
    </lineage>
</organism>
<evidence type="ECO:0000256" key="6">
    <source>
        <dbReference type="ARBA" id="ARBA00022741"/>
    </source>
</evidence>
<keyword evidence="3" id="KW-0723">Serine/threonine-protein kinase</keyword>
<dbReference type="PANTHER" id="PTHR11675">
    <property type="entry name" value="N-ACETYLGALACTOSAMINYLTRANSFERASE"/>
    <property type="match status" value="1"/>
</dbReference>
<gene>
    <name evidence="17" type="ORF">PGLA2088_LOCUS39604</name>
</gene>
<evidence type="ECO:0000256" key="14">
    <source>
        <dbReference type="SAM" id="MobiDB-lite"/>
    </source>
</evidence>
<dbReference type="SUPFAM" id="SSF53448">
    <property type="entry name" value="Nucleotide-diphospho-sugar transferases"/>
    <property type="match status" value="1"/>
</dbReference>
<comment type="caution">
    <text evidence="17">The sequence shown here is derived from an EMBL/GenBank/DDBJ whole genome shotgun (WGS) entry which is preliminary data.</text>
</comment>
<comment type="subcellular location">
    <subcellularLocation>
        <location evidence="1">Golgi apparatus membrane</location>
        <topology evidence="1">Single-pass type II membrane protein</topology>
    </subcellularLocation>
</comment>
<feature type="domain" description="EF-hand" evidence="16">
    <location>
        <begin position="953"/>
        <end position="988"/>
    </location>
</feature>
<dbReference type="Pfam" id="PF02709">
    <property type="entry name" value="Glyco_transf_7C"/>
    <property type="match status" value="1"/>
</dbReference>
<dbReference type="PROSITE" id="PS50222">
    <property type="entry name" value="EF_HAND_2"/>
    <property type="match status" value="2"/>
</dbReference>
<keyword evidence="7" id="KW-0418">Kinase</keyword>
<proteinExistence type="inferred from homology"/>
<dbReference type="InterPro" id="IPR035992">
    <property type="entry name" value="Ricin_B-like_lectins"/>
</dbReference>
<dbReference type="GO" id="GO:0004674">
    <property type="term" value="F:protein serine/threonine kinase activity"/>
    <property type="evidence" value="ECO:0007669"/>
    <property type="project" value="UniProtKB-KW"/>
</dbReference>
<dbReference type="InterPro" id="IPR011009">
    <property type="entry name" value="Kinase-like_dom_sf"/>
</dbReference>
<evidence type="ECO:0000259" key="15">
    <source>
        <dbReference type="PROSITE" id="PS50011"/>
    </source>
</evidence>
<evidence type="ECO:0000256" key="9">
    <source>
        <dbReference type="ARBA" id="ARBA00022840"/>
    </source>
</evidence>
<evidence type="ECO:0000256" key="1">
    <source>
        <dbReference type="ARBA" id="ARBA00004323"/>
    </source>
</evidence>
<dbReference type="PROSITE" id="PS00108">
    <property type="entry name" value="PROTEIN_KINASE_ST"/>
    <property type="match status" value="1"/>
</dbReference>
<dbReference type="SUPFAM" id="SSF56112">
    <property type="entry name" value="Protein kinase-like (PK-like)"/>
    <property type="match status" value="1"/>
</dbReference>
<feature type="domain" description="Protein kinase" evidence="15">
    <location>
        <begin position="634"/>
        <end position="889"/>
    </location>
</feature>
<dbReference type="SUPFAM" id="SSF50370">
    <property type="entry name" value="Ricin B-like lectins"/>
    <property type="match status" value="2"/>
</dbReference>
<dbReference type="InterPro" id="IPR000719">
    <property type="entry name" value="Prot_kinase_dom"/>
</dbReference>
<keyword evidence="11" id="KW-1015">Disulfide bond</keyword>
<dbReference type="Proteomes" id="UP000626109">
    <property type="component" value="Unassembled WGS sequence"/>
</dbReference>